<keyword evidence="2" id="KW-1133">Transmembrane helix</keyword>
<proteinExistence type="predicted"/>
<dbReference type="InterPro" id="IPR006121">
    <property type="entry name" value="HMA_dom"/>
</dbReference>
<dbReference type="InterPro" id="IPR039447">
    <property type="entry name" value="UreH-like_TM_dom"/>
</dbReference>
<feature type="transmembrane region" description="Helical" evidence="2">
    <location>
        <begin position="77"/>
        <end position="97"/>
    </location>
</feature>
<evidence type="ECO:0000256" key="2">
    <source>
        <dbReference type="SAM" id="Phobius"/>
    </source>
</evidence>
<feature type="transmembrane region" description="Helical" evidence="2">
    <location>
        <begin position="157"/>
        <end position="180"/>
    </location>
</feature>
<evidence type="ECO:0000259" key="3">
    <source>
        <dbReference type="PROSITE" id="PS50846"/>
    </source>
</evidence>
<accession>A0A399IGA4</accession>
<dbReference type="InterPro" id="IPR017969">
    <property type="entry name" value="Heavy-metal-associated_CS"/>
</dbReference>
<dbReference type="InterPro" id="IPR008972">
    <property type="entry name" value="Cupredoxin"/>
</dbReference>
<dbReference type="PANTHER" id="PTHR42208">
    <property type="entry name" value="HEAVY METAL TRANSPORTER-RELATED"/>
    <property type="match status" value="1"/>
</dbReference>
<protein>
    <submittedName>
        <fullName evidence="4">Heavy metal transport/detoxification protein</fullName>
    </submittedName>
</protein>
<dbReference type="CDD" id="cd00371">
    <property type="entry name" value="HMA"/>
    <property type="match status" value="1"/>
</dbReference>
<feature type="domain" description="HMA" evidence="3">
    <location>
        <begin position="4"/>
        <end position="70"/>
    </location>
</feature>
<feature type="transmembrane region" description="Helical" evidence="2">
    <location>
        <begin position="109"/>
        <end position="132"/>
    </location>
</feature>
<organism evidence="4 5">
    <name type="scientific">Clostridium chromiireducens</name>
    <dbReference type="NCBI Taxonomy" id="225345"/>
    <lineage>
        <taxon>Bacteria</taxon>
        <taxon>Bacillati</taxon>
        <taxon>Bacillota</taxon>
        <taxon>Clostridia</taxon>
        <taxon>Eubacteriales</taxon>
        <taxon>Clostridiaceae</taxon>
        <taxon>Clostridium</taxon>
    </lineage>
</organism>
<dbReference type="Gene3D" id="2.60.40.420">
    <property type="entry name" value="Cupredoxins - blue copper proteins"/>
    <property type="match status" value="1"/>
</dbReference>
<evidence type="ECO:0000256" key="1">
    <source>
        <dbReference type="ARBA" id="ARBA00022723"/>
    </source>
</evidence>
<evidence type="ECO:0000313" key="5">
    <source>
        <dbReference type="Proteomes" id="UP000265930"/>
    </source>
</evidence>
<gene>
    <name evidence="4" type="ORF">D2A34_26295</name>
</gene>
<reference evidence="4 5" key="1">
    <citation type="submission" date="2018-08" db="EMBL/GenBank/DDBJ databases">
        <title>Genome of Clostridium chromiireducens C1, DSM12136.</title>
        <authorList>
            <person name="Xing M."/>
            <person name="Wei Y."/>
            <person name="Ang E.L."/>
            <person name="Zhao H."/>
            <person name="Zhang Y."/>
        </authorList>
    </citation>
    <scope>NUCLEOTIDE SEQUENCE [LARGE SCALE GENOMIC DNA]</scope>
    <source>
        <strain evidence="4 5">C1</strain>
    </source>
</reference>
<dbReference type="InterPro" id="IPR036163">
    <property type="entry name" value="HMA_dom_sf"/>
</dbReference>
<keyword evidence="1" id="KW-0479">Metal-binding</keyword>
<name>A0A399IGA4_9CLOT</name>
<dbReference type="RefSeq" id="WP_119368342.1">
    <property type="nucleotide sequence ID" value="NZ_QXDJ01000012.1"/>
</dbReference>
<feature type="transmembrane region" description="Helical" evidence="2">
    <location>
        <begin position="295"/>
        <end position="321"/>
    </location>
</feature>
<evidence type="ECO:0000313" key="4">
    <source>
        <dbReference type="EMBL" id="RII31878.1"/>
    </source>
</evidence>
<feature type="transmembrane region" description="Helical" evidence="2">
    <location>
        <begin position="259"/>
        <end position="283"/>
    </location>
</feature>
<dbReference type="PROSITE" id="PS01047">
    <property type="entry name" value="HMA_1"/>
    <property type="match status" value="1"/>
</dbReference>
<comment type="caution">
    <text evidence="4">The sequence shown here is derived from an EMBL/GenBank/DDBJ whole genome shotgun (WGS) entry which is preliminary data.</text>
</comment>
<keyword evidence="2" id="KW-0812">Transmembrane</keyword>
<dbReference type="Proteomes" id="UP000265930">
    <property type="component" value="Unassembled WGS sequence"/>
</dbReference>
<dbReference type="Pfam" id="PF13386">
    <property type="entry name" value="DsbD_2"/>
    <property type="match status" value="1"/>
</dbReference>
<dbReference type="EMBL" id="QXDJ01000012">
    <property type="protein sequence ID" value="RII31878.1"/>
    <property type="molecule type" value="Genomic_DNA"/>
</dbReference>
<dbReference type="SUPFAM" id="SSF55008">
    <property type="entry name" value="HMA, heavy metal-associated domain"/>
    <property type="match status" value="1"/>
</dbReference>
<dbReference type="Pfam" id="PF00403">
    <property type="entry name" value="HMA"/>
    <property type="match status" value="1"/>
</dbReference>
<sequence length="583" mass="63095">MKIKKEKIKVYDMTCNSCENRVERSLKALEGIVSVKASYSKEQVLVEYDAEICDIDKIKESVKVAGYSVKNSNSYKVIGIFIVAAAIIFLGSTTGGFDMNAKLNGASYIVLFIIGMLTSIHCVGMCGGIMLSQSISKKDVSKFQAIRPAILYNSGRVIAYTAIGGIVGALGSVLSLSLAVKSAMQIFAGVFMIILGLNMAGFGVFRKINLKVPWSACSVKNKPTAPFLIGLLNGLMPCGPLQTMQLYALGTGSAVKGAISMFLFSLGTVPLMLTFGALSGLLSKGYTKKILKMSGFLVIILGIIMGNRGLALSGIGIPSFMDLTKDYVSSSSSESDIGKAVLKDGIQEITMIVDGNGFTPNQFYVKKDVPVKWVIKGDSINPCNNAIAIPTLNIENTIKSGENIIEFTPSDKDINFSCWMGMIKGTIKVIDNLDMVDTSKSDESIQEERPPSIYGDDLNQVSTDRLIKKTTVSDNIQSIDIRGIGYELEPLIIVANKGMNTRISLDLRAFDTSDEKLKIINSDTKENITSADVIKGIITMDVKLDKVGKFAIVNSSNVLTVIQVVDDINSVDLEKVREQYFSK</sequence>
<feature type="transmembrane region" description="Helical" evidence="2">
    <location>
        <begin position="186"/>
        <end position="205"/>
    </location>
</feature>
<keyword evidence="2" id="KW-0472">Membrane</keyword>
<dbReference type="AlphaFoldDB" id="A0A399IGA4"/>
<feature type="transmembrane region" description="Helical" evidence="2">
    <location>
        <begin position="225"/>
        <end position="247"/>
    </location>
</feature>
<dbReference type="GO" id="GO:0046872">
    <property type="term" value="F:metal ion binding"/>
    <property type="evidence" value="ECO:0007669"/>
    <property type="project" value="UniProtKB-KW"/>
</dbReference>
<dbReference type="PROSITE" id="PS50846">
    <property type="entry name" value="HMA_2"/>
    <property type="match status" value="1"/>
</dbReference>
<dbReference type="Gene3D" id="3.30.70.100">
    <property type="match status" value="1"/>
</dbReference>
<dbReference type="PANTHER" id="PTHR42208:SF1">
    <property type="entry name" value="HEAVY METAL TRANSPORTER"/>
    <property type="match status" value="1"/>
</dbReference>